<dbReference type="AlphaFoldDB" id="A0A8J3QX19"/>
<dbReference type="RefSeq" id="WP_203922471.1">
    <property type="nucleotide sequence ID" value="NZ_BONZ01000075.1"/>
</dbReference>
<comment type="caution">
    <text evidence="2">The sequence shown here is derived from an EMBL/GenBank/DDBJ whole genome shotgun (WGS) entry which is preliminary data.</text>
</comment>
<name>A0A8J3QX19_9ACTN</name>
<feature type="transmembrane region" description="Helical" evidence="1">
    <location>
        <begin position="140"/>
        <end position="161"/>
    </location>
</feature>
<keyword evidence="1" id="KW-1133">Transmembrane helix</keyword>
<keyword evidence="1" id="KW-0472">Membrane</keyword>
<accession>A0A8J3QX19</accession>
<protein>
    <submittedName>
        <fullName evidence="2">Transporter</fullName>
    </submittedName>
</protein>
<dbReference type="Proteomes" id="UP000642748">
    <property type="component" value="Unassembled WGS sequence"/>
</dbReference>
<evidence type="ECO:0000256" key="1">
    <source>
        <dbReference type="SAM" id="Phobius"/>
    </source>
</evidence>
<keyword evidence="3" id="KW-1185">Reference proteome</keyword>
<feature type="transmembrane region" description="Helical" evidence="1">
    <location>
        <begin position="95"/>
        <end position="114"/>
    </location>
</feature>
<feature type="transmembrane region" description="Helical" evidence="1">
    <location>
        <begin position="320"/>
        <end position="338"/>
    </location>
</feature>
<feature type="transmembrane region" description="Helical" evidence="1">
    <location>
        <begin position="34"/>
        <end position="52"/>
    </location>
</feature>
<keyword evidence="1" id="KW-0812">Transmembrane</keyword>
<evidence type="ECO:0000313" key="2">
    <source>
        <dbReference type="EMBL" id="GIH18990.1"/>
    </source>
</evidence>
<organism evidence="2 3">
    <name type="scientific">Rugosimonospora africana</name>
    <dbReference type="NCBI Taxonomy" id="556532"/>
    <lineage>
        <taxon>Bacteria</taxon>
        <taxon>Bacillati</taxon>
        <taxon>Actinomycetota</taxon>
        <taxon>Actinomycetes</taxon>
        <taxon>Micromonosporales</taxon>
        <taxon>Micromonosporaceae</taxon>
        <taxon>Rugosimonospora</taxon>
    </lineage>
</organism>
<feature type="transmembrane region" description="Helical" evidence="1">
    <location>
        <begin position="181"/>
        <end position="200"/>
    </location>
</feature>
<feature type="transmembrane region" description="Helical" evidence="1">
    <location>
        <begin position="207"/>
        <end position="229"/>
    </location>
</feature>
<evidence type="ECO:0000313" key="3">
    <source>
        <dbReference type="Proteomes" id="UP000642748"/>
    </source>
</evidence>
<proteinExistence type="predicted"/>
<dbReference type="EMBL" id="BONZ01000075">
    <property type="protein sequence ID" value="GIH18990.1"/>
    <property type="molecule type" value="Genomic_DNA"/>
</dbReference>
<gene>
    <name evidence="2" type="ORF">Raf01_71620</name>
</gene>
<reference evidence="2" key="1">
    <citation type="submission" date="2021-01" db="EMBL/GenBank/DDBJ databases">
        <title>Whole genome shotgun sequence of Rugosimonospora africana NBRC 104875.</title>
        <authorList>
            <person name="Komaki H."/>
            <person name="Tamura T."/>
        </authorList>
    </citation>
    <scope>NUCLEOTIDE SEQUENCE</scope>
    <source>
        <strain evidence="2">NBRC 104875</strain>
    </source>
</reference>
<sequence>MTAPTLPARAEEDARLRPVSWRRMAWVTWRQHRTVLAGVAVPLGVLAVYLWLAGLALHHAWIAVAACHPASSLACQEAISNFNDTYGSRAQAAEFLLQAVPALIGAFVGAPVLARELETGTFRYTWTQGFGRWRWTLAKLVPLAIAVAVAAGALSVLFSWYVQPLFADGNQTPLAPIVFDLRGVAFAAWTLASFAIGALAGMLIRRVVPAIAAALAAYVGFALAVGVFLRQHYAAPLVTSNLNVPSSGWIMSQWWTKGGRFVFAGRPPVGLAMQICPLPTAGFSKPSPGTIWQCFVQHGYTQWTSYQPAGRFWPFQWIEGGWLLALSVLLIAVAVWLVRRRAS</sequence>